<organism evidence="1 2">
    <name type="scientific">Petralouisia muris</name>
    <dbReference type="NCBI Taxonomy" id="3032872"/>
    <lineage>
        <taxon>Bacteria</taxon>
        <taxon>Bacillati</taxon>
        <taxon>Bacillota</taxon>
        <taxon>Clostridia</taxon>
        <taxon>Lachnospirales</taxon>
        <taxon>Lachnospiraceae</taxon>
        <taxon>Petralouisia</taxon>
    </lineage>
</organism>
<dbReference type="EMBL" id="SRYA01000045">
    <property type="protein sequence ID" value="TGY92711.1"/>
    <property type="molecule type" value="Genomic_DNA"/>
</dbReference>
<evidence type="ECO:0000313" key="1">
    <source>
        <dbReference type="EMBL" id="TGY92711.1"/>
    </source>
</evidence>
<reference evidence="1" key="1">
    <citation type="submission" date="2019-04" db="EMBL/GenBank/DDBJ databases">
        <title>Microbes associate with the intestines of laboratory mice.</title>
        <authorList>
            <person name="Navarre W."/>
            <person name="Wong E."/>
            <person name="Huang K."/>
            <person name="Tropini C."/>
            <person name="Ng K."/>
            <person name="Yu B."/>
        </authorList>
    </citation>
    <scope>NUCLEOTIDE SEQUENCE</scope>
    <source>
        <strain evidence="1">NM01_1-7b</strain>
    </source>
</reference>
<sequence>MAKISLRNFVEKVEDKEGIKVRAWADPETQVEEYAYDRCAAENTSIADFIDTRIRPRLTLENGKEIPFEIIDGNYTKPHGRTSMKKLRSTYDD</sequence>
<name>A0AC61RS40_9FIRM</name>
<comment type="caution">
    <text evidence="1">The sequence shown here is derived from an EMBL/GenBank/DDBJ whole genome shotgun (WGS) entry which is preliminary data.</text>
</comment>
<gene>
    <name evidence="1" type="ORF">E5329_19020</name>
</gene>
<protein>
    <submittedName>
        <fullName evidence="1">Uncharacterized protein</fullName>
    </submittedName>
</protein>
<dbReference type="Proteomes" id="UP000304953">
    <property type="component" value="Unassembled WGS sequence"/>
</dbReference>
<proteinExistence type="predicted"/>
<evidence type="ECO:0000313" key="2">
    <source>
        <dbReference type="Proteomes" id="UP000304953"/>
    </source>
</evidence>
<accession>A0AC61RS40</accession>
<keyword evidence="2" id="KW-1185">Reference proteome</keyword>